<feature type="compositionally biased region" description="Low complexity" evidence="4">
    <location>
        <begin position="168"/>
        <end position="198"/>
    </location>
</feature>
<feature type="compositionally biased region" description="Low complexity" evidence="4">
    <location>
        <begin position="1"/>
        <end position="25"/>
    </location>
</feature>
<feature type="compositionally biased region" description="Low complexity" evidence="4">
    <location>
        <begin position="387"/>
        <end position="396"/>
    </location>
</feature>
<reference evidence="6" key="1">
    <citation type="submission" date="2014-08" db="EMBL/GenBank/DDBJ databases">
        <authorList>
            <person name="Sharma Rahul"/>
            <person name="Thines Marco"/>
        </authorList>
    </citation>
    <scope>NUCLEOTIDE SEQUENCE</scope>
</reference>
<sequence length="1025" mass="109785">MQADQQASIQSQDPLAFYPSPSGQPGSSGSGNHGGPSSAASHPDGPGRADPGLASVYTAVYSGVSVFECMIRGIAVMRRRRTKILDKEIIPVGLYEKVQGGYGKYQGTWIPLERGLELAAQYGVQSLLAPIVDTSLNDATYTASLPAGRQSSPDKSQAGSNSNPTLITPSNSTGPTNPPSTSAPTTNAASSTTTTATTIVPSGSQSRQILLQQQAITSPFLPSGGSNVAQYPIPAPHHGGRSYNGQTVHSSAMMTPADILAAGQGAVRTPAGAFHGYYDQAGGETSGSLEENSRRTEAGGDRKRARTEDVNERGEIPKEENGGRNGYHQQHEDSVASFSKAPQTKRMRTEDGSNPAGTEPGLYESGAPLAGYPSPFQNHLPLDQYDASTSASTSSSLTNQVFPPRSNHRVPMTTSESADMQRFADSLIDGDGNGLYTVDYNSADGTPTPGHSQEHHRPSPSQLATSIRPSNTNAYGLVDPSLKEATSTDSFPSIHSTHLLSQPDSRPSPGPVQDALAPHTRLASKPTDPAKNADPARQRAILLSFFERQIPATTSTPSTSNGGREQTSDLLHADDPEDPSSLLADPTEPFDPNLIIDPQGHTALHWACALARPNLVTYLLNRGADPHRGNHSGETPLMRSILATNNYDQRAFPSLLSLADSTLALTLRTMDRSHRSVLHHVALLAGVPGRAGAARYYMECLLEWIAKHESLAGTVKGTEGFKSVVDARDINGDTALIVSARVGNRTLTRFLVDVGAEKGVVNKLGLRAGDYGIEEELLRVSPGEEIIASLREPASVPLQKSKDVITDITKTIETLNTTFLAELKVKEDALAVAQSHVVGVTRSLAFARRSVSTLEANLAKLDQITQRTKNVQRALDQEDAFDWSGRTDVDGQPSIRTGPSFQSIEPTRGEDLPVSHPTSFEPNANYTGPDPKVDSTKIGSDPKEELIELRRIRLWQSRAENILEEKIRSIDQISAEKHGLYRKVIAICTGTPIDSIDEDLDKLLESFESEEGNKVTSPSKELSKS</sequence>
<feature type="region of interest" description="Disordered" evidence="4">
    <location>
        <begin position="883"/>
        <end position="939"/>
    </location>
</feature>
<dbReference type="EMBL" id="LN483273">
    <property type="protein sequence ID" value="CDZ97980.1"/>
    <property type="molecule type" value="Genomic_DNA"/>
</dbReference>
<dbReference type="InterPro" id="IPR051642">
    <property type="entry name" value="SWI6-like"/>
</dbReference>
<name>A0A0F7SHW4_PHARH</name>
<dbReference type="AlphaFoldDB" id="A0A0F7SHW4"/>
<feature type="region of interest" description="Disordered" evidence="4">
    <location>
        <begin position="547"/>
        <end position="585"/>
    </location>
</feature>
<dbReference type="SMART" id="SM00248">
    <property type="entry name" value="ANK"/>
    <property type="match status" value="2"/>
</dbReference>
<evidence type="ECO:0000256" key="2">
    <source>
        <dbReference type="ARBA" id="ARBA00023043"/>
    </source>
</evidence>
<feature type="compositionally biased region" description="Polar residues" evidence="4">
    <location>
        <begin position="459"/>
        <end position="474"/>
    </location>
</feature>
<feature type="compositionally biased region" description="Polar residues" evidence="4">
    <location>
        <begin position="439"/>
        <end position="451"/>
    </location>
</feature>
<dbReference type="Gene3D" id="3.10.260.10">
    <property type="entry name" value="Transcription regulator HTH, APSES-type DNA-binding domain"/>
    <property type="match status" value="1"/>
</dbReference>
<evidence type="ECO:0000256" key="1">
    <source>
        <dbReference type="ARBA" id="ARBA00022737"/>
    </source>
</evidence>
<dbReference type="InterPro" id="IPR002110">
    <property type="entry name" value="Ankyrin_rpt"/>
</dbReference>
<dbReference type="InterPro" id="IPR003163">
    <property type="entry name" value="Tscrpt_reg_HTH_APSES-type"/>
</dbReference>
<accession>A0A0F7SHW4</accession>
<dbReference type="PROSITE" id="PS50088">
    <property type="entry name" value="ANK_REPEAT"/>
    <property type="match status" value="2"/>
</dbReference>
<evidence type="ECO:0000256" key="4">
    <source>
        <dbReference type="SAM" id="MobiDB-lite"/>
    </source>
</evidence>
<evidence type="ECO:0000313" key="6">
    <source>
        <dbReference type="EMBL" id="CDZ97980.1"/>
    </source>
</evidence>
<dbReference type="SUPFAM" id="SSF54616">
    <property type="entry name" value="DNA-binding domain of Mlu1-box binding protein MBP1"/>
    <property type="match status" value="1"/>
</dbReference>
<dbReference type="Gene3D" id="1.25.40.20">
    <property type="entry name" value="Ankyrin repeat-containing domain"/>
    <property type="match status" value="1"/>
</dbReference>
<dbReference type="InterPro" id="IPR018004">
    <property type="entry name" value="KilA/APSES_HTH"/>
</dbReference>
<feature type="compositionally biased region" description="Polar residues" evidence="4">
    <location>
        <begin position="894"/>
        <end position="905"/>
    </location>
</feature>
<feature type="region of interest" description="Disordered" evidence="4">
    <location>
        <begin position="144"/>
        <end position="205"/>
    </location>
</feature>
<protein>
    <submittedName>
        <fullName evidence="6">Transcription regulator HTH, APSES-type DNA-binding domain</fullName>
    </submittedName>
</protein>
<keyword evidence="1" id="KW-0677">Repeat</keyword>
<feature type="region of interest" description="Disordered" evidence="4">
    <location>
        <begin position="278"/>
        <end position="416"/>
    </location>
</feature>
<feature type="region of interest" description="Disordered" evidence="4">
    <location>
        <begin position="227"/>
        <end position="246"/>
    </location>
</feature>
<feature type="region of interest" description="Disordered" evidence="4">
    <location>
        <begin position="1"/>
        <end position="49"/>
    </location>
</feature>
<feature type="compositionally biased region" description="Polar residues" evidence="4">
    <location>
        <begin position="484"/>
        <end position="505"/>
    </location>
</feature>
<dbReference type="Pfam" id="PF12796">
    <property type="entry name" value="Ank_2"/>
    <property type="match status" value="1"/>
</dbReference>
<feature type="repeat" description="ANK" evidence="3">
    <location>
        <begin position="599"/>
        <end position="631"/>
    </location>
</feature>
<dbReference type="PROSITE" id="PS50297">
    <property type="entry name" value="ANK_REP_REGION"/>
    <property type="match status" value="1"/>
</dbReference>
<dbReference type="GO" id="GO:0001228">
    <property type="term" value="F:DNA-binding transcription activator activity, RNA polymerase II-specific"/>
    <property type="evidence" value="ECO:0007669"/>
    <property type="project" value="UniProtKB-ARBA"/>
</dbReference>
<evidence type="ECO:0000259" key="5">
    <source>
        <dbReference type="PROSITE" id="PS51299"/>
    </source>
</evidence>
<dbReference type="GO" id="GO:0033309">
    <property type="term" value="C:SBF transcription complex"/>
    <property type="evidence" value="ECO:0007669"/>
    <property type="project" value="TreeGrafter"/>
</dbReference>
<dbReference type="PANTHER" id="PTHR43828:SF3">
    <property type="entry name" value="CHROMO DOMAIN-CONTAINING PROTEIN"/>
    <property type="match status" value="1"/>
</dbReference>
<dbReference type="PANTHER" id="PTHR43828">
    <property type="entry name" value="ASPARAGINASE"/>
    <property type="match status" value="1"/>
</dbReference>
<dbReference type="GO" id="GO:0030907">
    <property type="term" value="C:MBF transcription complex"/>
    <property type="evidence" value="ECO:0007669"/>
    <property type="project" value="TreeGrafter"/>
</dbReference>
<dbReference type="PROSITE" id="PS51299">
    <property type="entry name" value="HTH_APSES"/>
    <property type="match status" value="1"/>
</dbReference>
<feature type="compositionally biased region" description="Polar residues" evidence="4">
    <location>
        <begin position="144"/>
        <end position="167"/>
    </location>
</feature>
<dbReference type="SUPFAM" id="SSF48403">
    <property type="entry name" value="Ankyrin repeat"/>
    <property type="match status" value="1"/>
</dbReference>
<dbReference type="GO" id="GO:0003677">
    <property type="term" value="F:DNA binding"/>
    <property type="evidence" value="ECO:0007669"/>
    <property type="project" value="UniProtKB-KW"/>
</dbReference>
<feature type="repeat" description="ANK" evidence="3">
    <location>
        <begin position="731"/>
        <end position="763"/>
    </location>
</feature>
<feature type="compositionally biased region" description="Polar residues" evidence="4">
    <location>
        <begin position="916"/>
        <end position="926"/>
    </location>
</feature>
<organism evidence="6">
    <name type="scientific">Phaffia rhodozyma</name>
    <name type="common">Yeast</name>
    <name type="synonym">Xanthophyllomyces dendrorhous</name>
    <dbReference type="NCBI Taxonomy" id="264483"/>
    <lineage>
        <taxon>Eukaryota</taxon>
        <taxon>Fungi</taxon>
        <taxon>Dikarya</taxon>
        <taxon>Basidiomycota</taxon>
        <taxon>Agaricomycotina</taxon>
        <taxon>Tremellomycetes</taxon>
        <taxon>Cystofilobasidiales</taxon>
        <taxon>Mrakiaceae</taxon>
        <taxon>Phaffia</taxon>
    </lineage>
</organism>
<feature type="compositionally biased region" description="Polar residues" evidence="4">
    <location>
        <begin position="551"/>
        <end position="569"/>
    </location>
</feature>
<feature type="region of interest" description="Disordered" evidence="4">
    <location>
        <begin position="435"/>
        <end position="516"/>
    </location>
</feature>
<dbReference type="InterPro" id="IPR036770">
    <property type="entry name" value="Ankyrin_rpt-contain_sf"/>
</dbReference>
<dbReference type="InterPro" id="IPR036887">
    <property type="entry name" value="HTH_APSES_sf"/>
</dbReference>
<evidence type="ECO:0000256" key="3">
    <source>
        <dbReference type="PROSITE-ProRule" id="PRU00023"/>
    </source>
</evidence>
<feature type="domain" description="HTH APSES-type" evidence="5">
    <location>
        <begin position="28"/>
        <end position="143"/>
    </location>
</feature>
<keyword evidence="6" id="KW-0238">DNA-binding</keyword>
<keyword evidence="2 3" id="KW-0040">ANK repeat</keyword>
<proteinExistence type="predicted"/>
<feature type="compositionally biased region" description="Basic and acidic residues" evidence="4">
    <location>
        <begin position="291"/>
        <end position="322"/>
    </location>
</feature>
<dbReference type="SMART" id="SM01252">
    <property type="entry name" value="KilA-N"/>
    <property type="match status" value="1"/>
</dbReference>